<evidence type="ECO:0000313" key="6">
    <source>
        <dbReference type="Ensembl" id="ENSECRP00000003333.1"/>
    </source>
</evidence>
<dbReference type="PANTHER" id="PTHR24237:SF35">
    <property type="entry name" value="G-PROTEIN COUPLED RECEPTOR 141-RELATED"/>
    <property type="match status" value="1"/>
</dbReference>
<proteinExistence type="predicted"/>
<keyword evidence="5" id="KW-1133">Transmembrane helix</keyword>
<evidence type="ECO:0000256" key="2">
    <source>
        <dbReference type="ARBA" id="ARBA00023040"/>
    </source>
</evidence>
<dbReference type="GO" id="GO:0004930">
    <property type="term" value="F:G protein-coupled receptor activity"/>
    <property type="evidence" value="ECO:0007669"/>
    <property type="project" value="UniProtKB-KW"/>
</dbReference>
<feature type="transmembrane region" description="Helical" evidence="5">
    <location>
        <begin position="225"/>
        <end position="246"/>
    </location>
</feature>
<accession>A0A8C4RP62</accession>
<evidence type="ECO:0000256" key="5">
    <source>
        <dbReference type="SAM" id="Phobius"/>
    </source>
</evidence>
<dbReference type="InterPro" id="IPR047160">
    <property type="entry name" value="GP183-like"/>
</dbReference>
<keyword evidence="2" id="KW-0297">G-protein coupled receptor</keyword>
<dbReference type="PANTHER" id="PTHR24237">
    <property type="entry name" value="G-PROTEIN COUPLED RECEPTOR"/>
    <property type="match status" value="1"/>
</dbReference>
<evidence type="ECO:0000256" key="4">
    <source>
        <dbReference type="ARBA" id="ARBA00023224"/>
    </source>
</evidence>
<feature type="transmembrane region" description="Helical" evidence="5">
    <location>
        <begin position="93"/>
        <end position="115"/>
    </location>
</feature>
<dbReference type="AlphaFoldDB" id="A0A8C4RP62"/>
<reference evidence="6" key="2">
    <citation type="submission" date="2025-08" db="UniProtKB">
        <authorList>
            <consortium name="Ensembl"/>
        </authorList>
    </citation>
    <scope>IDENTIFICATION</scope>
</reference>
<dbReference type="Ensembl" id="ENSECRT00000003390.1">
    <property type="protein sequence ID" value="ENSECRP00000003333.1"/>
    <property type="gene ID" value="ENSECRG00000002288.1"/>
</dbReference>
<dbReference type="Gene3D" id="1.20.1070.10">
    <property type="entry name" value="Rhodopsin 7-helix transmembrane proteins"/>
    <property type="match status" value="1"/>
</dbReference>
<keyword evidence="5" id="KW-0472">Membrane</keyword>
<keyword evidence="4" id="KW-0807">Transducer</keyword>
<evidence type="ECO:0000256" key="3">
    <source>
        <dbReference type="ARBA" id="ARBA00023170"/>
    </source>
</evidence>
<reference evidence="6" key="3">
    <citation type="submission" date="2025-09" db="UniProtKB">
        <authorList>
            <consortium name="Ensembl"/>
        </authorList>
    </citation>
    <scope>IDENTIFICATION</scope>
</reference>
<dbReference type="Proteomes" id="UP000694620">
    <property type="component" value="Chromosome 6"/>
</dbReference>
<feature type="transmembrane region" description="Helical" evidence="5">
    <location>
        <begin position="187"/>
        <end position="205"/>
    </location>
</feature>
<dbReference type="GO" id="GO:0008142">
    <property type="term" value="F:oxysterol binding"/>
    <property type="evidence" value="ECO:0007669"/>
    <property type="project" value="InterPro"/>
</dbReference>
<organism evidence="6 7">
    <name type="scientific">Erpetoichthys calabaricus</name>
    <name type="common">Rope fish</name>
    <name type="synonym">Calamoichthys calabaricus</name>
    <dbReference type="NCBI Taxonomy" id="27687"/>
    <lineage>
        <taxon>Eukaryota</taxon>
        <taxon>Metazoa</taxon>
        <taxon>Chordata</taxon>
        <taxon>Craniata</taxon>
        <taxon>Vertebrata</taxon>
        <taxon>Euteleostomi</taxon>
        <taxon>Actinopterygii</taxon>
        <taxon>Polypteriformes</taxon>
        <taxon>Polypteridae</taxon>
        <taxon>Erpetoichthys</taxon>
    </lineage>
</organism>
<protein>
    <recommendedName>
        <fullName evidence="8">G-protein coupled receptors family 1 profile domain-containing protein</fullName>
    </recommendedName>
</protein>
<dbReference type="SUPFAM" id="SSF81321">
    <property type="entry name" value="Family A G protein-coupled receptor-like"/>
    <property type="match status" value="1"/>
</dbReference>
<keyword evidence="5" id="KW-0812">Transmembrane</keyword>
<sequence>YCLCVVGVLYMICFLRNSQNKLSSMAISYFNLLLVHSIFLITVPSSIEYFATGIWKHPFAFCKFVSAFIHSIWTVHFLQYFHMKLLEFHRPLCAFLVSCIICICVICCVFSPLILLHGKKNEYDETKCFKFDSEIKDEVSYINYAIAITVILIILVMMVCYIGVLWKMSIKFKMNLLSNQEFRMQLKNGYFLIVINLCFLPHHIFRIHYLLYKDKFPPLIFYNEIFLAISSLCCLDVFPFVIKGILL</sequence>
<comment type="subcellular location">
    <subcellularLocation>
        <location evidence="1">Membrane</location>
        <topology evidence="1">Multi-pass membrane protein</topology>
    </subcellularLocation>
</comment>
<feature type="transmembrane region" description="Helical" evidence="5">
    <location>
        <begin position="58"/>
        <end position="81"/>
    </location>
</feature>
<keyword evidence="7" id="KW-1185">Reference proteome</keyword>
<keyword evidence="3" id="KW-0675">Receptor</keyword>
<reference evidence="6" key="1">
    <citation type="submission" date="2021-06" db="EMBL/GenBank/DDBJ databases">
        <authorList>
            <consortium name="Wellcome Sanger Institute Data Sharing"/>
        </authorList>
    </citation>
    <scope>NUCLEOTIDE SEQUENCE [LARGE SCALE GENOMIC DNA]</scope>
</reference>
<evidence type="ECO:0000313" key="7">
    <source>
        <dbReference type="Proteomes" id="UP000694620"/>
    </source>
</evidence>
<name>A0A8C4RP62_ERPCA</name>
<dbReference type="GeneTree" id="ENSGT00940000175299"/>
<evidence type="ECO:0008006" key="8">
    <source>
        <dbReference type="Google" id="ProtNLM"/>
    </source>
</evidence>
<feature type="transmembrane region" description="Helical" evidence="5">
    <location>
        <begin position="141"/>
        <end position="166"/>
    </location>
</feature>
<evidence type="ECO:0000256" key="1">
    <source>
        <dbReference type="ARBA" id="ARBA00004141"/>
    </source>
</evidence>
<feature type="transmembrane region" description="Helical" evidence="5">
    <location>
        <begin position="26"/>
        <end position="46"/>
    </location>
</feature>
<dbReference type="GO" id="GO:0016020">
    <property type="term" value="C:membrane"/>
    <property type="evidence" value="ECO:0007669"/>
    <property type="project" value="UniProtKB-SubCell"/>
</dbReference>